<dbReference type="InterPro" id="IPR003778">
    <property type="entry name" value="CT_A_B"/>
</dbReference>
<keyword evidence="1" id="KW-0547">Nucleotide-binding</keyword>
<dbReference type="PANTHER" id="PTHR43309:SF3">
    <property type="entry name" value="5-OXOPROLINASE SUBUNIT C"/>
    <property type="match status" value="1"/>
</dbReference>
<feature type="domain" description="Carboxyltransferase" evidence="4">
    <location>
        <begin position="4"/>
        <end position="156"/>
    </location>
</feature>
<keyword evidence="3" id="KW-0067">ATP-binding</keyword>
<reference evidence="5" key="1">
    <citation type="submission" date="2019-08" db="EMBL/GenBank/DDBJ databases">
        <authorList>
            <person name="Kucharzyk K."/>
            <person name="Murdoch R.W."/>
            <person name="Higgins S."/>
            <person name="Loffler F."/>
        </authorList>
    </citation>
    <scope>NUCLEOTIDE SEQUENCE</scope>
</reference>
<dbReference type="InterPro" id="IPR052708">
    <property type="entry name" value="PxpC"/>
</dbReference>
<accession>A0A645H6Q7</accession>
<protein>
    <recommendedName>
        <fullName evidence="4">Carboxyltransferase domain-containing protein</fullName>
    </recommendedName>
</protein>
<dbReference type="GO" id="GO:0016787">
    <property type="term" value="F:hydrolase activity"/>
    <property type="evidence" value="ECO:0007669"/>
    <property type="project" value="UniProtKB-KW"/>
</dbReference>
<evidence type="ECO:0000259" key="4">
    <source>
        <dbReference type="SMART" id="SM00797"/>
    </source>
</evidence>
<evidence type="ECO:0000256" key="3">
    <source>
        <dbReference type="ARBA" id="ARBA00022840"/>
    </source>
</evidence>
<organism evidence="5">
    <name type="scientific">bioreactor metagenome</name>
    <dbReference type="NCBI Taxonomy" id="1076179"/>
    <lineage>
        <taxon>unclassified sequences</taxon>
        <taxon>metagenomes</taxon>
        <taxon>ecological metagenomes</taxon>
    </lineage>
</organism>
<comment type="caution">
    <text evidence="5">The sequence shown here is derived from an EMBL/GenBank/DDBJ whole genome shotgun (WGS) entry which is preliminary data.</text>
</comment>
<dbReference type="EMBL" id="VSSQ01087871">
    <property type="protein sequence ID" value="MPN34701.1"/>
    <property type="molecule type" value="Genomic_DNA"/>
</dbReference>
<proteinExistence type="predicted"/>
<sequence>MQRTGALAGLRGVAASLLDLEVPSLMLPEQEWTIEVVPAAEHDTIPNIHRLMEQSEYRVGPQSDHVGVRLDGPIEHGDGPQIISHGVPIGAIEVTPADELILLGRYRTLTAGYPIVGVVAQADLPLLGQLSVGTTVRFRWISRQRAVERAAAQDRALVQLDQAVTTAFGSVVRRMASTWWL</sequence>
<dbReference type="SUPFAM" id="SSF50891">
    <property type="entry name" value="Cyclophilin-like"/>
    <property type="match status" value="1"/>
</dbReference>
<dbReference type="InterPro" id="IPR029000">
    <property type="entry name" value="Cyclophilin-like_dom_sf"/>
</dbReference>
<dbReference type="AlphaFoldDB" id="A0A645H6Q7"/>
<dbReference type="Pfam" id="PF02626">
    <property type="entry name" value="CT_A_B"/>
    <property type="match status" value="1"/>
</dbReference>
<dbReference type="SMART" id="SM00797">
    <property type="entry name" value="AHS2"/>
    <property type="match status" value="1"/>
</dbReference>
<name>A0A645H6Q7_9ZZZZ</name>
<evidence type="ECO:0000256" key="2">
    <source>
        <dbReference type="ARBA" id="ARBA00022801"/>
    </source>
</evidence>
<dbReference type="GO" id="GO:0005524">
    <property type="term" value="F:ATP binding"/>
    <property type="evidence" value="ECO:0007669"/>
    <property type="project" value="UniProtKB-KW"/>
</dbReference>
<evidence type="ECO:0000256" key="1">
    <source>
        <dbReference type="ARBA" id="ARBA00022741"/>
    </source>
</evidence>
<evidence type="ECO:0000313" key="5">
    <source>
        <dbReference type="EMBL" id="MPN34701.1"/>
    </source>
</evidence>
<dbReference type="Gene3D" id="2.40.100.10">
    <property type="entry name" value="Cyclophilin-like"/>
    <property type="match status" value="1"/>
</dbReference>
<dbReference type="PANTHER" id="PTHR43309">
    <property type="entry name" value="5-OXOPROLINASE SUBUNIT C"/>
    <property type="match status" value="1"/>
</dbReference>
<gene>
    <name evidence="5" type="ORF">SDC9_182195</name>
</gene>
<keyword evidence="2" id="KW-0378">Hydrolase</keyword>